<dbReference type="OrthoDB" id="9802602at2"/>
<dbReference type="FunFam" id="3.30.470.20:FF:000002">
    <property type="entry name" value="Succinate--CoA ligase [ADP-forming] subunit beta"/>
    <property type="match status" value="1"/>
</dbReference>
<feature type="binding site" evidence="10">
    <location>
        <begin position="53"/>
        <end position="55"/>
    </location>
    <ligand>
        <name>ATP</name>
        <dbReference type="ChEBI" id="CHEBI:30616"/>
    </ligand>
</feature>
<evidence type="ECO:0000256" key="10">
    <source>
        <dbReference type="HAMAP-Rule" id="MF_00558"/>
    </source>
</evidence>
<keyword evidence="5 10" id="KW-0547">Nucleotide-binding</keyword>
<organism evidence="12 13">
    <name type="scientific">Arboricoccus pini</name>
    <dbReference type="NCBI Taxonomy" id="1963835"/>
    <lineage>
        <taxon>Bacteria</taxon>
        <taxon>Pseudomonadati</taxon>
        <taxon>Pseudomonadota</taxon>
        <taxon>Alphaproteobacteria</taxon>
        <taxon>Geminicoccales</taxon>
        <taxon>Geminicoccaceae</taxon>
        <taxon>Arboricoccus</taxon>
    </lineage>
</organism>
<dbReference type="InterPro" id="IPR013815">
    <property type="entry name" value="ATP_grasp_subdomain_1"/>
</dbReference>
<evidence type="ECO:0000256" key="2">
    <source>
        <dbReference type="ARBA" id="ARBA00022532"/>
    </source>
</evidence>
<dbReference type="InterPro" id="IPR016102">
    <property type="entry name" value="Succinyl-CoA_synth-like"/>
</dbReference>
<keyword evidence="2 10" id="KW-0816">Tricarboxylic acid cycle</keyword>
<feature type="binding site" evidence="10">
    <location>
        <begin position="321"/>
        <end position="323"/>
    </location>
    <ligand>
        <name>substrate</name>
        <note>ligand shared with subunit alpha</note>
    </ligand>
</feature>
<dbReference type="InterPro" id="IPR013650">
    <property type="entry name" value="ATP-grasp_succ-CoA_synth-type"/>
</dbReference>
<dbReference type="InterPro" id="IPR017866">
    <property type="entry name" value="Succ-CoA_synthase_bsu_CS"/>
</dbReference>
<dbReference type="InterPro" id="IPR011761">
    <property type="entry name" value="ATP-grasp"/>
</dbReference>
<gene>
    <name evidence="10" type="primary">sucC</name>
    <name evidence="12" type="ORF">SAMN07250955_11437</name>
</gene>
<dbReference type="EC" id="6.2.1.5" evidence="10"/>
<dbReference type="SUPFAM" id="SSF56059">
    <property type="entry name" value="Glutathione synthetase ATP-binding domain-like"/>
    <property type="match status" value="1"/>
</dbReference>
<dbReference type="FunFam" id="3.30.1490.20:FF:000002">
    <property type="entry name" value="Succinate--CoA ligase [ADP-forming] subunit beta"/>
    <property type="match status" value="1"/>
</dbReference>
<dbReference type="PANTHER" id="PTHR11815:SF10">
    <property type="entry name" value="SUCCINATE--COA LIGASE [GDP-FORMING] SUBUNIT BETA, MITOCHONDRIAL"/>
    <property type="match status" value="1"/>
</dbReference>
<dbReference type="GO" id="GO:0005524">
    <property type="term" value="F:ATP binding"/>
    <property type="evidence" value="ECO:0007669"/>
    <property type="project" value="UniProtKB-UniRule"/>
</dbReference>
<dbReference type="Proteomes" id="UP000197065">
    <property type="component" value="Unassembled WGS sequence"/>
</dbReference>
<comment type="catalytic activity">
    <reaction evidence="10">
        <text>succinate + ATP + CoA = succinyl-CoA + ADP + phosphate</text>
        <dbReference type="Rhea" id="RHEA:17661"/>
        <dbReference type="ChEBI" id="CHEBI:30031"/>
        <dbReference type="ChEBI" id="CHEBI:30616"/>
        <dbReference type="ChEBI" id="CHEBI:43474"/>
        <dbReference type="ChEBI" id="CHEBI:57287"/>
        <dbReference type="ChEBI" id="CHEBI:57292"/>
        <dbReference type="ChEBI" id="CHEBI:456216"/>
        <dbReference type="EC" id="6.2.1.5"/>
    </reaction>
</comment>
<dbReference type="GO" id="GO:0000287">
    <property type="term" value="F:magnesium ion binding"/>
    <property type="evidence" value="ECO:0007669"/>
    <property type="project" value="UniProtKB-UniRule"/>
</dbReference>
<dbReference type="NCBIfam" id="NF001913">
    <property type="entry name" value="PRK00696.1"/>
    <property type="match status" value="1"/>
</dbReference>
<accession>A0A212RTK3</accession>
<evidence type="ECO:0000259" key="11">
    <source>
        <dbReference type="PROSITE" id="PS50975"/>
    </source>
</evidence>
<dbReference type="RefSeq" id="WP_088562550.1">
    <property type="nucleotide sequence ID" value="NZ_FYEH01000014.1"/>
</dbReference>
<keyword evidence="6 10" id="KW-0067">ATP-binding</keyword>
<comment type="similarity">
    <text evidence="1 10">Belongs to the succinate/malate CoA ligase beta subunit family.</text>
</comment>
<dbReference type="GO" id="GO:0005829">
    <property type="term" value="C:cytosol"/>
    <property type="evidence" value="ECO:0007669"/>
    <property type="project" value="TreeGrafter"/>
</dbReference>
<dbReference type="HAMAP" id="MF_00558">
    <property type="entry name" value="Succ_CoA_beta"/>
    <property type="match status" value="1"/>
</dbReference>
<comment type="function">
    <text evidence="10">Succinyl-CoA synthetase functions in the citric acid cycle (TCA), coupling the hydrolysis of succinyl-CoA to the synthesis of either ATP or GTP and thus represents the only step of substrate-level phosphorylation in the TCA. The beta subunit provides nucleotide specificity of the enzyme and binds the substrate succinate, while the binding sites for coenzyme A and phosphate are found in the alpha subunit.</text>
</comment>
<dbReference type="Gene3D" id="3.30.470.20">
    <property type="entry name" value="ATP-grasp fold, B domain"/>
    <property type="match status" value="1"/>
</dbReference>
<dbReference type="PIRSF" id="PIRSF001554">
    <property type="entry name" value="SucCS_beta"/>
    <property type="match status" value="1"/>
</dbReference>
<feature type="binding site" evidence="10">
    <location>
        <position position="102"/>
    </location>
    <ligand>
        <name>ATP</name>
        <dbReference type="ChEBI" id="CHEBI:30616"/>
    </ligand>
</feature>
<evidence type="ECO:0000313" key="13">
    <source>
        <dbReference type="Proteomes" id="UP000197065"/>
    </source>
</evidence>
<evidence type="ECO:0000313" key="12">
    <source>
        <dbReference type="EMBL" id="SNB75928.1"/>
    </source>
</evidence>
<sequence>MNIHEYQAKALLSGYGVPILKGKVAWTAEEALEAAQGLGGPVWVVKAQIHAGGRGKGGGVKLARSLDEVKDLAAKMLGMTLVTHQTGPQGRLVKRVYIEDGCDIARELYLGAVLDRTSSRVTFMASKEGGVEIEEVAARDPDAITKVSIDPAAGFQPHHGRTLAFALGLKGKEVGKLVAFVKGLYACFVERDASLVEINPLVLTGGGDLVALDAKMNFDSNALYRQPKIVELRDLDEEDAHEIEASKHELNYIKLDGNIACMVNGAGLAMATMDIIKLYGGEPANFLDVGGGATKERVTAAFKLLLSDPNVEGVLVNIFGGIMRCDVIAEGVVAAAREVNLTVPLVVRLEGTNVELGKDILKKSGLTITPADDLADAAQKIVAAVQGARA</sequence>
<keyword evidence="13" id="KW-1185">Reference proteome</keyword>
<dbReference type="NCBIfam" id="TIGR01016">
    <property type="entry name" value="sucCoAbeta"/>
    <property type="match status" value="1"/>
</dbReference>
<comment type="catalytic activity">
    <reaction evidence="8">
        <text>(S)-malate + ATP + CoA = (S)-malyl-CoA + ADP + phosphate</text>
        <dbReference type="Rhea" id="RHEA:26193"/>
        <dbReference type="ChEBI" id="CHEBI:15589"/>
        <dbReference type="ChEBI" id="CHEBI:30616"/>
        <dbReference type="ChEBI" id="CHEBI:43474"/>
        <dbReference type="ChEBI" id="CHEBI:57287"/>
        <dbReference type="ChEBI" id="CHEBI:57317"/>
        <dbReference type="ChEBI" id="CHEBI:456216"/>
        <dbReference type="EC" id="6.2.1.9"/>
    </reaction>
</comment>
<comment type="subunit">
    <text evidence="10">Heterotetramer of two alpha and two beta subunits.</text>
</comment>
<dbReference type="AlphaFoldDB" id="A0A212RTK3"/>
<dbReference type="GO" id="GO:0042709">
    <property type="term" value="C:succinate-CoA ligase complex"/>
    <property type="evidence" value="ECO:0007669"/>
    <property type="project" value="TreeGrafter"/>
</dbReference>
<comment type="catalytic activity">
    <reaction evidence="10">
        <text>GTP + succinate + CoA = succinyl-CoA + GDP + phosphate</text>
        <dbReference type="Rhea" id="RHEA:22120"/>
        <dbReference type="ChEBI" id="CHEBI:30031"/>
        <dbReference type="ChEBI" id="CHEBI:37565"/>
        <dbReference type="ChEBI" id="CHEBI:43474"/>
        <dbReference type="ChEBI" id="CHEBI:57287"/>
        <dbReference type="ChEBI" id="CHEBI:57292"/>
        <dbReference type="ChEBI" id="CHEBI:58189"/>
    </reaction>
</comment>
<keyword evidence="3 10" id="KW-0436">Ligase</keyword>
<dbReference type="InterPro" id="IPR005811">
    <property type="entry name" value="SUCC_ACL_C"/>
</dbReference>
<evidence type="ECO:0000256" key="5">
    <source>
        <dbReference type="ARBA" id="ARBA00022741"/>
    </source>
</evidence>
<feature type="binding site" evidence="10">
    <location>
        <position position="264"/>
    </location>
    <ligand>
        <name>substrate</name>
        <note>ligand shared with subunit alpha</note>
    </ligand>
</feature>
<evidence type="ECO:0000256" key="3">
    <source>
        <dbReference type="ARBA" id="ARBA00022598"/>
    </source>
</evidence>
<feature type="binding site" evidence="10">
    <location>
        <position position="213"/>
    </location>
    <ligand>
        <name>Mg(2+)</name>
        <dbReference type="ChEBI" id="CHEBI:18420"/>
    </ligand>
</feature>
<dbReference type="InterPro" id="IPR005809">
    <property type="entry name" value="Succ_CoA_ligase-like_bsu"/>
</dbReference>
<proteinExistence type="inferred from homology"/>
<feature type="binding site" evidence="10">
    <location>
        <position position="199"/>
    </location>
    <ligand>
        <name>Mg(2+)</name>
        <dbReference type="ChEBI" id="CHEBI:18420"/>
    </ligand>
</feature>
<dbReference type="Gene3D" id="3.40.50.261">
    <property type="entry name" value="Succinyl-CoA synthetase domains"/>
    <property type="match status" value="1"/>
</dbReference>
<evidence type="ECO:0000256" key="6">
    <source>
        <dbReference type="ARBA" id="ARBA00022840"/>
    </source>
</evidence>
<dbReference type="UniPathway" id="UPA00223">
    <property type="reaction ID" value="UER00999"/>
</dbReference>
<dbReference type="PANTHER" id="PTHR11815">
    <property type="entry name" value="SUCCINYL-COA SYNTHETASE BETA CHAIN"/>
    <property type="match status" value="1"/>
</dbReference>
<dbReference type="EMBL" id="FYEH01000014">
    <property type="protein sequence ID" value="SNB75928.1"/>
    <property type="molecule type" value="Genomic_DNA"/>
</dbReference>
<dbReference type="Gene3D" id="3.30.1490.20">
    <property type="entry name" value="ATP-grasp fold, A domain"/>
    <property type="match status" value="1"/>
</dbReference>
<dbReference type="Pfam" id="PF08442">
    <property type="entry name" value="ATP-grasp_2"/>
    <property type="match status" value="1"/>
</dbReference>
<evidence type="ECO:0000256" key="4">
    <source>
        <dbReference type="ARBA" id="ARBA00022723"/>
    </source>
</evidence>
<dbReference type="PROSITE" id="PS01217">
    <property type="entry name" value="SUCCINYL_COA_LIG_3"/>
    <property type="match status" value="1"/>
</dbReference>
<name>A0A212RTK3_9PROT</name>
<dbReference type="GO" id="GO:0050074">
    <property type="term" value="F:malate-CoA ligase activity"/>
    <property type="evidence" value="ECO:0007669"/>
    <property type="project" value="UniProtKB-EC"/>
</dbReference>
<dbReference type="Pfam" id="PF00549">
    <property type="entry name" value="Ligase_CoA"/>
    <property type="match status" value="1"/>
</dbReference>
<keyword evidence="7 10" id="KW-0460">Magnesium</keyword>
<dbReference type="GO" id="GO:0006099">
    <property type="term" value="P:tricarboxylic acid cycle"/>
    <property type="evidence" value="ECO:0007669"/>
    <property type="project" value="UniProtKB-UniRule"/>
</dbReference>
<evidence type="ECO:0000256" key="9">
    <source>
        <dbReference type="ARBA" id="ARBA00060690"/>
    </source>
</evidence>
<dbReference type="GO" id="GO:0006104">
    <property type="term" value="P:succinyl-CoA metabolic process"/>
    <property type="evidence" value="ECO:0007669"/>
    <property type="project" value="TreeGrafter"/>
</dbReference>
<feature type="binding site" evidence="10">
    <location>
        <position position="46"/>
    </location>
    <ligand>
        <name>ATP</name>
        <dbReference type="ChEBI" id="CHEBI:30616"/>
    </ligand>
</feature>
<dbReference type="PROSITE" id="PS50975">
    <property type="entry name" value="ATP_GRASP"/>
    <property type="match status" value="1"/>
</dbReference>
<comment type="cofactor">
    <cofactor evidence="10">
        <name>Mg(2+)</name>
        <dbReference type="ChEBI" id="CHEBI:18420"/>
    </cofactor>
    <text evidence="10">Binds 1 Mg(2+) ion per subunit.</text>
</comment>
<protein>
    <recommendedName>
        <fullName evidence="10">Succinate--CoA ligase [ADP-forming] subunit beta</fullName>
        <ecNumber evidence="10">6.2.1.5</ecNumber>
    </recommendedName>
    <alternativeName>
        <fullName evidence="10">Succinyl-CoA synthetase subunit beta</fullName>
        <shortName evidence="10">SCS-beta</shortName>
    </alternativeName>
</protein>
<comment type="pathway">
    <text evidence="10">Carbohydrate metabolism; tricarboxylic acid cycle; succinate from succinyl-CoA (ligase route): step 1/1.</text>
</comment>
<comment type="pathway">
    <text evidence="9">One-carbon metabolism; formaldehyde assimilation via serine pathway.</text>
</comment>
<evidence type="ECO:0000256" key="1">
    <source>
        <dbReference type="ARBA" id="ARBA00009182"/>
    </source>
</evidence>
<evidence type="ECO:0000256" key="8">
    <source>
        <dbReference type="ARBA" id="ARBA00052241"/>
    </source>
</evidence>
<feature type="domain" description="ATP-grasp" evidence="11">
    <location>
        <begin position="9"/>
        <end position="231"/>
    </location>
</feature>
<feature type="binding site" evidence="10">
    <location>
        <position position="107"/>
    </location>
    <ligand>
        <name>ATP</name>
        <dbReference type="ChEBI" id="CHEBI:30616"/>
    </ligand>
</feature>
<feature type="binding site" evidence="10">
    <location>
        <position position="99"/>
    </location>
    <ligand>
        <name>ATP</name>
        <dbReference type="ChEBI" id="CHEBI:30616"/>
    </ligand>
</feature>
<reference evidence="12 13" key="1">
    <citation type="submission" date="2017-06" db="EMBL/GenBank/DDBJ databases">
        <authorList>
            <person name="Kim H.J."/>
            <person name="Triplett B.A."/>
        </authorList>
    </citation>
    <scope>NUCLEOTIDE SEQUENCE [LARGE SCALE GENOMIC DNA]</scope>
    <source>
        <strain evidence="12 13">B29T1</strain>
    </source>
</reference>
<dbReference type="GO" id="GO:0004776">
    <property type="term" value="F:succinate-CoA ligase (GDP-forming) activity"/>
    <property type="evidence" value="ECO:0007669"/>
    <property type="project" value="RHEA"/>
</dbReference>
<dbReference type="SUPFAM" id="SSF52210">
    <property type="entry name" value="Succinyl-CoA synthetase domains"/>
    <property type="match status" value="1"/>
</dbReference>
<dbReference type="FunFam" id="3.40.50.261:FF:000001">
    <property type="entry name" value="Succinate--CoA ligase [ADP-forming] subunit beta"/>
    <property type="match status" value="1"/>
</dbReference>
<keyword evidence="4 10" id="KW-0479">Metal-binding</keyword>
<dbReference type="GO" id="GO:0004775">
    <property type="term" value="F:succinate-CoA ligase (ADP-forming) activity"/>
    <property type="evidence" value="ECO:0007669"/>
    <property type="project" value="UniProtKB-UniRule"/>
</dbReference>
<evidence type="ECO:0000256" key="7">
    <source>
        <dbReference type="ARBA" id="ARBA00022842"/>
    </source>
</evidence>